<dbReference type="Proteomes" id="UP000054783">
    <property type="component" value="Unassembled WGS sequence"/>
</dbReference>
<dbReference type="EMBL" id="JYDQ01000281">
    <property type="protein sequence ID" value="KRY09289.1"/>
    <property type="molecule type" value="Genomic_DNA"/>
</dbReference>
<name>A0A0V0Z9N8_9BILA</name>
<organism evidence="1 2">
    <name type="scientific">Trichinella patagoniensis</name>
    <dbReference type="NCBI Taxonomy" id="990121"/>
    <lineage>
        <taxon>Eukaryota</taxon>
        <taxon>Metazoa</taxon>
        <taxon>Ecdysozoa</taxon>
        <taxon>Nematoda</taxon>
        <taxon>Enoplea</taxon>
        <taxon>Dorylaimia</taxon>
        <taxon>Trichinellida</taxon>
        <taxon>Trichinellidae</taxon>
        <taxon>Trichinella</taxon>
    </lineage>
</organism>
<evidence type="ECO:0000313" key="1">
    <source>
        <dbReference type="EMBL" id="KRY09289.1"/>
    </source>
</evidence>
<keyword evidence="2" id="KW-1185">Reference proteome</keyword>
<comment type="caution">
    <text evidence="1">The sequence shown here is derived from an EMBL/GenBank/DDBJ whole genome shotgun (WGS) entry which is preliminary data.</text>
</comment>
<evidence type="ECO:0000313" key="2">
    <source>
        <dbReference type="Proteomes" id="UP000054783"/>
    </source>
</evidence>
<dbReference type="AlphaFoldDB" id="A0A0V0Z9N8"/>
<proteinExistence type="predicted"/>
<sequence length="108" mass="12142">MAMKNGDGAAKSERCRMFLCVILGLGVQVSNIPSGYAPGILLHNICLQGDMQIFICPKAAPHRAMPQVIFRKSRIFQKFSPRLRLRENKNVNNHCGTLYCESKPLRLL</sequence>
<accession>A0A0V0Z9N8</accession>
<gene>
    <name evidence="1" type="ORF">T12_10441</name>
</gene>
<protein>
    <submittedName>
        <fullName evidence="1">Uncharacterized protein</fullName>
    </submittedName>
</protein>
<reference evidence="1 2" key="1">
    <citation type="submission" date="2015-01" db="EMBL/GenBank/DDBJ databases">
        <title>Evolution of Trichinella species and genotypes.</title>
        <authorList>
            <person name="Korhonen P.K."/>
            <person name="Edoardo P."/>
            <person name="Giuseppe L.R."/>
            <person name="Gasser R.B."/>
        </authorList>
    </citation>
    <scope>NUCLEOTIDE SEQUENCE [LARGE SCALE GENOMIC DNA]</scope>
    <source>
        <strain evidence="1">ISS2496</strain>
    </source>
</reference>